<dbReference type="EMBL" id="CZQC01000047">
    <property type="protein sequence ID" value="CUS41572.1"/>
    <property type="molecule type" value="Genomic_DNA"/>
</dbReference>
<reference evidence="5" key="1">
    <citation type="submission" date="2015-10" db="EMBL/GenBank/DDBJ databases">
        <authorList>
            <person name="Gilbert D.G."/>
        </authorList>
    </citation>
    <scope>NUCLEOTIDE SEQUENCE</scope>
</reference>
<dbReference type="Gene3D" id="1.20.5.1930">
    <property type="match status" value="1"/>
</dbReference>
<dbReference type="Pfam" id="PF07730">
    <property type="entry name" value="HisKA_3"/>
    <property type="match status" value="1"/>
</dbReference>
<dbReference type="GO" id="GO:0046983">
    <property type="term" value="F:protein dimerization activity"/>
    <property type="evidence" value="ECO:0007669"/>
    <property type="project" value="InterPro"/>
</dbReference>
<feature type="transmembrane region" description="Helical" evidence="3">
    <location>
        <begin position="51"/>
        <end position="73"/>
    </location>
</feature>
<dbReference type="PANTHER" id="PTHR24421:SF59">
    <property type="entry name" value="OXYGEN SENSOR HISTIDINE KINASE NREB"/>
    <property type="match status" value="1"/>
</dbReference>
<dbReference type="CDD" id="cd16917">
    <property type="entry name" value="HATPase_UhpB-NarQ-NarX-like"/>
    <property type="match status" value="1"/>
</dbReference>
<dbReference type="GO" id="GO:0016020">
    <property type="term" value="C:membrane"/>
    <property type="evidence" value="ECO:0007669"/>
    <property type="project" value="InterPro"/>
</dbReference>
<organism evidence="5">
    <name type="scientific">hydrothermal vent metagenome</name>
    <dbReference type="NCBI Taxonomy" id="652676"/>
    <lineage>
        <taxon>unclassified sequences</taxon>
        <taxon>metagenomes</taxon>
        <taxon>ecological metagenomes</taxon>
    </lineage>
</organism>
<evidence type="ECO:0000256" key="3">
    <source>
        <dbReference type="SAM" id="Phobius"/>
    </source>
</evidence>
<proteinExistence type="predicted"/>
<sequence>MKWLINNRNAISWITLTGAYSCVCIIQVLWRPDVLDLFLLSLMIVIHSIHTIRFSAPLSVLVLLTPAVLYGWLYGGEVGFYITLSIAIQEIVLWGLGLGVLRELLEANKLKISTAKLTIAQARLEESSRREERRKIRQDLHDKMGHELAAMNINLQILEHKYPAKGDEEKLALEQAQESCQRLFSTLGEVVGELRKQTNEHFYDQLRNVIDKVPGLAIHLECDPNIRIRDDVVADNLLCCIQEGITNILKHSHASNAWVNIFYDDDQLKVTIRYDGTAESGFTAGNGLNGISGRMRNIGGNASTGSSGQGGFKVSLNLPREVLI</sequence>
<dbReference type="Gene3D" id="3.30.565.10">
    <property type="entry name" value="Histidine kinase-like ATPase, C-terminal domain"/>
    <property type="match status" value="1"/>
</dbReference>
<protein>
    <submittedName>
        <fullName evidence="5">Two-component system sensor protein</fullName>
    </submittedName>
</protein>
<feature type="transmembrane region" description="Helical" evidence="3">
    <location>
        <begin position="79"/>
        <end position="101"/>
    </location>
</feature>
<feature type="domain" description="Signal transduction histidine kinase subgroup 3 dimerisation and phosphoacceptor" evidence="4">
    <location>
        <begin position="132"/>
        <end position="197"/>
    </location>
</feature>
<keyword evidence="1" id="KW-0808">Transferase</keyword>
<feature type="transmembrane region" description="Helical" evidence="3">
    <location>
        <begin position="12"/>
        <end position="30"/>
    </location>
</feature>
<dbReference type="InterPro" id="IPR036890">
    <property type="entry name" value="HATPase_C_sf"/>
</dbReference>
<keyword evidence="3" id="KW-0812">Transmembrane</keyword>
<name>A0A161KDX2_9ZZZZ</name>
<dbReference type="SUPFAM" id="SSF55874">
    <property type="entry name" value="ATPase domain of HSP90 chaperone/DNA topoisomerase II/histidine kinase"/>
    <property type="match status" value="1"/>
</dbReference>
<evidence type="ECO:0000259" key="4">
    <source>
        <dbReference type="Pfam" id="PF07730"/>
    </source>
</evidence>
<dbReference type="AlphaFoldDB" id="A0A161KDX2"/>
<keyword evidence="3" id="KW-0472">Membrane</keyword>
<dbReference type="PROSITE" id="PS51257">
    <property type="entry name" value="PROKAR_LIPOPROTEIN"/>
    <property type="match status" value="1"/>
</dbReference>
<dbReference type="GO" id="GO:0000155">
    <property type="term" value="F:phosphorelay sensor kinase activity"/>
    <property type="evidence" value="ECO:0007669"/>
    <property type="project" value="InterPro"/>
</dbReference>
<keyword evidence="2" id="KW-0418">Kinase</keyword>
<dbReference type="InterPro" id="IPR050482">
    <property type="entry name" value="Sensor_HK_TwoCompSys"/>
</dbReference>
<evidence type="ECO:0000313" key="5">
    <source>
        <dbReference type="EMBL" id="CUS41572.1"/>
    </source>
</evidence>
<evidence type="ECO:0000256" key="2">
    <source>
        <dbReference type="ARBA" id="ARBA00022777"/>
    </source>
</evidence>
<dbReference type="PANTHER" id="PTHR24421">
    <property type="entry name" value="NITRATE/NITRITE SENSOR PROTEIN NARX-RELATED"/>
    <property type="match status" value="1"/>
</dbReference>
<dbReference type="InterPro" id="IPR011712">
    <property type="entry name" value="Sig_transdc_His_kin_sub3_dim/P"/>
</dbReference>
<gene>
    <name evidence="5" type="ORF">MGWOODY_Tha2530</name>
</gene>
<keyword evidence="3" id="KW-1133">Transmembrane helix</keyword>
<accession>A0A161KDX2</accession>
<evidence type="ECO:0000256" key="1">
    <source>
        <dbReference type="ARBA" id="ARBA00022679"/>
    </source>
</evidence>